<feature type="compositionally biased region" description="Polar residues" evidence="1">
    <location>
        <begin position="110"/>
        <end position="120"/>
    </location>
</feature>
<feature type="region of interest" description="Disordered" evidence="1">
    <location>
        <begin position="1"/>
        <end position="120"/>
    </location>
</feature>
<dbReference type="OrthoDB" id="3923199at2759"/>
<evidence type="ECO:0000256" key="2">
    <source>
        <dbReference type="SAM" id="Phobius"/>
    </source>
</evidence>
<evidence type="ECO:0000313" key="4">
    <source>
        <dbReference type="Proteomes" id="UP000316270"/>
    </source>
</evidence>
<accession>A0A517L720</accession>
<organism evidence="3 4">
    <name type="scientific">Venturia effusa</name>
    <dbReference type="NCBI Taxonomy" id="50376"/>
    <lineage>
        <taxon>Eukaryota</taxon>
        <taxon>Fungi</taxon>
        <taxon>Dikarya</taxon>
        <taxon>Ascomycota</taxon>
        <taxon>Pezizomycotina</taxon>
        <taxon>Dothideomycetes</taxon>
        <taxon>Pleosporomycetidae</taxon>
        <taxon>Venturiales</taxon>
        <taxon>Venturiaceae</taxon>
        <taxon>Venturia</taxon>
    </lineage>
</organism>
<dbReference type="SUPFAM" id="SSF89372">
    <property type="entry name" value="Fucose-specific lectin"/>
    <property type="match status" value="1"/>
</dbReference>
<keyword evidence="2" id="KW-1133">Transmembrane helix</keyword>
<dbReference type="EMBL" id="CP042190">
    <property type="protein sequence ID" value="QDS71423.1"/>
    <property type="molecule type" value="Genomic_DNA"/>
</dbReference>
<dbReference type="STRING" id="50376.A0A517L720"/>
<dbReference type="AlphaFoldDB" id="A0A517L720"/>
<keyword evidence="2" id="KW-0472">Membrane</keyword>
<feature type="compositionally biased region" description="Pro residues" evidence="1">
    <location>
        <begin position="55"/>
        <end position="66"/>
    </location>
</feature>
<keyword evidence="4" id="KW-1185">Reference proteome</keyword>
<proteinExistence type="predicted"/>
<dbReference type="Gene3D" id="2.120.10.70">
    <property type="entry name" value="Fucose-specific lectin"/>
    <property type="match status" value="1"/>
</dbReference>
<feature type="compositionally biased region" description="Polar residues" evidence="1">
    <location>
        <begin position="72"/>
        <end position="83"/>
    </location>
</feature>
<dbReference type="Proteomes" id="UP000316270">
    <property type="component" value="Chromosome 6"/>
</dbReference>
<feature type="transmembrane region" description="Helical" evidence="2">
    <location>
        <begin position="163"/>
        <end position="187"/>
    </location>
</feature>
<sequence length="552" mass="60136">MEHYTPPSDPGQVPDTQVQPYNAPILSSLQSSEIHESEGQSPNPSYSPYQAYSPPYSPPFRPPPGQQPYQQEKSPYQLPQSPSEAPEVVPNSFGLYQPQEHHGHRRTLSPALSQGSTHVGPSTIESPYLGSTYGHNEKEVSHSHVQPAPTQQEKKRICGLSRLVFWVLLTLLLLILAGVGVGLGVAFGRKKGTKSSAIDPQYYSKEGAFNGSGIAFAGLQGDSSVRVYFQHWTGSLRYMQMDISSGDWIGGRQTEQIVTDAKNSTPISVVAYVLGSVAKRHIFYIDTSGYVRQRTNTNTTNIWQEGPLNSLNLKALDADSVGLQACWYGNYYGDSDYAKSSTSSSSDSVADYGMHLWYASDNTTFTQYGFREGDSGWANQKTWAGFNGHSGVGCYSWGGGTTTYAMMVNLHNTVEVWWKDTNSSSASIDAHPINSWVNASKAAIPDVHPSTSLGYTDFFYAQKSDHHIQGFNITWAAENTTIVAQDTFTVGDTSGTVAGLPGTHMTVSAVDTKSGGRALYIFYQTEGTDITLFTRDTAGGQQTMGQLNIPAE</sequence>
<protein>
    <recommendedName>
        <fullName evidence="5">Fucose-specific lectin</fullName>
    </recommendedName>
</protein>
<evidence type="ECO:0000313" key="3">
    <source>
        <dbReference type="EMBL" id="QDS71423.1"/>
    </source>
</evidence>
<keyword evidence="2" id="KW-0812">Transmembrane</keyword>
<reference evidence="3 4" key="1">
    <citation type="submission" date="2019-07" db="EMBL/GenBank/DDBJ databases">
        <title>Finished genome of Venturia effusa.</title>
        <authorList>
            <person name="Young C.A."/>
            <person name="Cox M.P."/>
            <person name="Ganley A.R.D."/>
            <person name="David W.J."/>
        </authorList>
    </citation>
    <scope>NUCLEOTIDE SEQUENCE [LARGE SCALE GENOMIC DNA]</scope>
    <source>
        <strain evidence="4">albino</strain>
    </source>
</reference>
<feature type="compositionally biased region" description="Polar residues" evidence="1">
    <location>
        <begin position="14"/>
        <end position="32"/>
    </location>
</feature>
<evidence type="ECO:0008006" key="5">
    <source>
        <dbReference type="Google" id="ProtNLM"/>
    </source>
</evidence>
<feature type="compositionally biased region" description="Low complexity" evidence="1">
    <location>
        <begin position="41"/>
        <end position="54"/>
    </location>
</feature>
<evidence type="ECO:0000256" key="1">
    <source>
        <dbReference type="SAM" id="MobiDB-lite"/>
    </source>
</evidence>
<gene>
    <name evidence="3" type="ORF">FKW77_003394</name>
</gene>
<name>A0A517L720_9PEZI</name>